<dbReference type="SUPFAM" id="SSF54427">
    <property type="entry name" value="NTF2-like"/>
    <property type="match status" value="1"/>
</dbReference>
<evidence type="ECO:0000313" key="2">
    <source>
        <dbReference type="EMBL" id="MFB9134635.1"/>
    </source>
</evidence>
<reference evidence="2 3" key="1">
    <citation type="submission" date="2024-09" db="EMBL/GenBank/DDBJ databases">
        <authorList>
            <person name="Sun Q."/>
            <person name="Mori K."/>
        </authorList>
    </citation>
    <scope>NUCLEOTIDE SEQUENCE [LARGE SCALE GENOMIC DNA]</scope>
    <source>
        <strain evidence="2 3">CECT 8064</strain>
    </source>
</reference>
<protein>
    <submittedName>
        <fullName evidence="2">Nuclear transport factor 2 family protein</fullName>
    </submittedName>
</protein>
<evidence type="ECO:0000313" key="3">
    <source>
        <dbReference type="Proteomes" id="UP001589645"/>
    </source>
</evidence>
<feature type="domain" description="SnoaL-like" evidence="1">
    <location>
        <begin position="10"/>
        <end position="138"/>
    </location>
</feature>
<dbReference type="Pfam" id="PF13577">
    <property type="entry name" value="SnoaL_4"/>
    <property type="match status" value="1"/>
</dbReference>
<organism evidence="2 3">
    <name type="scientific">Vibrio olivae</name>
    <dbReference type="NCBI Taxonomy" id="1243002"/>
    <lineage>
        <taxon>Bacteria</taxon>
        <taxon>Pseudomonadati</taxon>
        <taxon>Pseudomonadota</taxon>
        <taxon>Gammaproteobacteria</taxon>
        <taxon>Vibrionales</taxon>
        <taxon>Vibrionaceae</taxon>
        <taxon>Vibrio</taxon>
    </lineage>
</organism>
<dbReference type="InterPro" id="IPR032710">
    <property type="entry name" value="NTF2-like_dom_sf"/>
</dbReference>
<sequence>MTDINQRIHQLLDREEIRALRLRYSQLLDGGQAQRMGEVFTEDAEVKVTVGSMKGLEAIKQGLADAYQSFDSQGRQHFPFVHAVTNHEITITGENQAQGRCYLLDFVTDREANQHPFLLLGRYEDQYVRVNGEWRIAYTELDVVWPEQA</sequence>
<dbReference type="CDD" id="cd00531">
    <property type="entry name" value="NTF2_like"/>
    <property type="match status" value="1"/>
</dbReference>
<gene>
    <name evidence="2" type="ORF">ACFFUV_06555</name>
</gene>
<accession>A0ABV5HKY4</accession>
<evidence type="ECO:0000259" key="1">
    <source>
        <dbReference type="Pfam" id="PF13577"/>
    </source>
</evidence>
<name>A0ABV5HKY4_9VIBR</name>
<dbReference type="Gene3D" id="3.10.450.50">
    <property type="match status" value="1"/>
</dbReference>
<dbReference type="RefSeq" id="WP_390190620.1">
    <property type="nucleotide sequence ID" value="NZ_JBHMEP010000001.1"/>
</dbReference>
<comment type="caution">
    <text evidence="2">The sequence shown here is derived from an EMBL/GenBank/DDBJ whole genome shotgun (WGS) entry which is preliminary data.</text>
</comment>
<proteinExistence type="predicted"/>
<dbReference type="InterPro" id="IPR037401">
    <property type="entry name" value="SnoaL-like"/>
</dbReference>
<dbReference type="EMBL" id="JBHMEP010000001">
    <property type="protein sequence ID" value="MFB9134635.1"/>
    <property type="molecule type" value="Genomic_DNA"/>
</dbReference>
<keyword evidence="3" id="KW-1185">Reference proteome</keyword>
<dbReference type="Proteomes" id="UP001589645">
    <property type="component" value="Unassembled WGS sequence"/>
</dbReference>